<dbReference type="SUPFAM" id="SSF52058">
    <property type="entry name" value="L domain-like"/>
    <property type="match status" value="2"/>
</dbReference>
<keyword evidence="1" id="KW-0732">Signal</keyword>
<accession>A0A367YJT9</accession>
<dbReference type="EMBL" id="QLNQ01000018">
    <property type="protein sequence ID" value="RCK65970.1"/>
    <property type="molecule type" value="Genomic_DNA"/>
</dbReference>
<dbReference type="InterPro" id="IPR032675">
    <property type="entry name" value="LRR_dom_sf"/>
</dbReference>
<dbReference type="AlphaFoldDB" id="A0A367YJT9"/>
<dbReference type="Proteomes" id="UP000253472">
    <property type="component" value="Unassembled WGS sequence"/>
</dbReference>
<dbReference type="PROSITE" id="PS51450">
    <property type="entry name" value="LRR"/>
    <property type="match status" value="1"/>
</dbReference>
<keyword evidence="3" id="KW-1185">Reference proteome</keyword>
<dbReference type="Gene3D" id="3.80.10.10">
    <property type="entry name" value="Ribonuclease Inhibitor"/>
    <property type="match status" value="2"/>
</dbReference>
<dbReference type="InterPro" id="IPR050328">
    <property type="entry name" value="Dev_Immune_Receptor"/>
</dbReference>
<dbReference type="PANTHER" id="PTHR24373">
    <property type="entry name" value="SLIT RELATED LEUCINE-RICH REPEAT NEURONAL PROTEIN"/>
    <property type="match status" value="1"/>
</dbReference>
<proteinExistence type="predicted"/>
<evidence type="ECO:0000313" key="2">
    <source>
        <dbReference type="EMBL" id="RCK65970.1"/>
    </source>
</evidence>
<reference evidence="2 3" key="1">
    <citation type="submission" date="2018-06" db="EMBL/GenBank/DDBJ databases">
        <title>Whole genome sequencing of Candida tropicalis (genome annotated by CSBL at Korea University).</title>
        <authorList>
            <person name="Ahn J."/>
        </authorList>
    </citation>
    <scope>NUCLEOTIDE SEQUENCE [LARGE SCALE GENOMIC DNA]</scope>
    <source>
        <strain evidence="2 3">ATCC 20962</strain>
    </source>
</reference>
<protein>
    <submittedName>
        <fullName evidence="2">Uncharacterized protein</fullName>
    </submittedName>
</protein>
<dbReference type="PANTHER" id="PTHR24373:SF275">
    <property type="entry name" value="TIR DOMAIN-CONTAINING PROTEIN"/>
    <property type="match status" value="1"/>
</dbReference>
<evidence type="ECO:0000256" key="1">
    <source>
        <dbReference type="ARBA" id="ARBA00022729"/>
    </source>
</evidence>
<organism evidence="2 3">
    <name type="scientific">Candida viswanathii</name>
    <dbReference type="NCBI Taxonomy" id="5486"/>
    <lineage>
        <taxon>Eukaryota</taxon>
        <taxon>Fungi</taxon>
        <taxon>Dikarya</taxon>
        <taxon>Ascomycota</taxon>
        <taxon>Saccharomycotina</taxon>
        <taxon>Pichiomycetes</taxon>
        <taxon>Debaryomycetaceae</taxon>
        <taxon>Candida/Lodderomyces clade</taxon>
        <taxon>Candida</taxon>
    </lineage>
</organism>
<sequence>MTLRGIPELKPFIFHSLYSIVRIGGHFDGANMKVFYGTPHSRGKHLRSLAALCFVYPKKPLNCTSFVYNNIGGIPDDRGAELFKGLKSVTVPYAAAHIDRNFAKIFVPPLEKFAVTRFPNLKSLSFQHLITPNDVKRFPRQLKKLSCSLWLSEDPIVSDVDLDPESRATVFEPRIFDRVLELDFPESLIELELDLDDYTPLSRSIIDDSHLKHLKKLTLFSSNEAEVRCSLKLPSSLVELTCESDHSFSEKLSVMCPALTRLKIVDTGAEIGHLSNLFVLSSAGTAPKGPSKLPETLRELVIEGHEDSNDTGAVDFDVNKLPNLEKLSIINAPGLSIVGLIPTGITDLELNNAPNVDLNQVESLLKLRFLAITGEVGTEEFAYKLPESIIRLKLYEGQFEKFHIVAPNLRDLIITDSNIEDLNETNFIIPQQIKKLVVVRSEVKTISVDLPPTLDMLNLDFNRIATIENLPASLKPLSMNMNVLGIATGLATFPLRLETFEVSINGLEEGWFKRLNLLELTELKDFCARCNAISFLDCKWLPESLLVLDLSGNTLVTLGPGSKNLPNLQQVDLSGNFLNLYFRKFQTSDEMFSDSIRFVSVRDNGFTPNAAKPVLDQTLIKGKPNLEFVDLPKEFIPERPIALKIVQFGSLERDGQFE</sequence>
<evidence type="ECO:0000313" key="3">
    <source>
        <dbReference type="Proteomes" id="UP000253472"/>
    </source>
</evidence>
<dbReference type="OrthoDB" id="433501at2759"/>
<gene>
    <name evidence="2" type="ORF">Cantr_01729</name>
</gene>
<comment type="caution">
    <text evidence="2">The sequence shown here is derived from an EMBL/GenBank/DDBJ whole genome shotgun (WGS) entry which is preliminary data.</text>
</comment>
<name>A0A367YJT9_9ASCO</name>
<dbReference type="InterPro" id="IPR001611">
    <property type="entry name" value="Leu-rich_rpt"/>
</dbReference>